<feature type="compositionally biased region" description="Acidic residues" evidence="2">
    <location>
        <begin position="735"/>
        <end position="749"/>
    </location>
</feature>
<dbReference type="Proteomes" id="UP001150907">
    <property type="component" value="Unassembled WGS sequence"/>
</dbReference>
<name>A0A9W8BP51_9FUNG</name>
<dbReference type="Gene3D" id="1.25.40.10">
    <property type="entry name" value="Tetratricopeptide repeat domain"/>
    <property type="match status" value="3"/>
</dbReference>
<dbReference type="EMBL" id="JANBQF010000006">
    <property type="protein sequence ID" value="KAJ2008364.1"/>
    <property type="molecule type" value="Genomic_DNA"/>
</dbReference>
<keyword evidence="5" id="KW-1185">Reference proteome</keyword>
<dbReference type="SUPFAM" id="SSF81901">
    <property type="entry name" value="HCP-like"/>
    <property type="match status" value="3"/>
</dbReference>
<feature type="signal peptide" evidence="3">
    <location>
        <begin position="1"/>
        <end position="20"/>
    </location>
</feature>
<dbReference type="Pfam" id="PF08238">
    <property type="entry name" value="Sel1"/>
    <property type="match status" value="6"/>
</dbReference>
<evidence type="ECO:0000313" key="5">
    <source>
        <dbReference type="Proteomes" id="UP001150907"/>
    </source>
</evidence>
<dbReference type="GO" id="GO:0005789">
    <property type="term" value="C:endoplasmic reticulum membrane"/>
    <property type="evidence" value="ECO:0007669"/>
    <property type="project" value="TreeGrafter"/>
</dbReference>
<dbReference type="AlphaFoldDB" id="A0A9W8BP51"/>
<evidence type="ECO:0000313" key="4">
    <source>
        <dbReference type="EMBL" id="KAJ2008364.1"/>
    </source>
</evidence>
<reference evidence="4" key="1">
    <citation type="submission" date="2022-07" db="EMBL/GenBank/DDBJ databases">
        <title>Phylogenomic reconstructions and comparative analyses of Kickxellomycotina fungi.</title>
        <authorList>
            <person name="Reynolds N.K."/>
            <person name="Stajich J.E."/>
            <person name="Barry K."/>
            <person name="Grigoriev I.V."/>
            <person name="Crous P."/>
            <person name="Smith M.E."/>
        </authorList>
    </citation>
    <scope>NUCLEOTIDE SEQUENCE</scope>
    <source>
        <strain evidence="4">IMI 214461</strain>
    </source>
</reference>
<comment type="similarity">
    <text evidence="1">Belongs to the sel-1 family.</text>
</comment>
<feature type="chain" id="PRO_5040914582" evidence="3">
    <location>
        <begin position="21"/>
        <end position="776"/>
    </location>
</feature>
<comment type="caution">
    <text evidence="4">The sequence shown here is derived from an EMBL/GenBank/DDBJ whole genome shotgun (WGS) entry which is preliminary data.</text>
</comment>
<dbReference type="PANTHER" id="PTHR11102:SF147">
    <property type="entry name" value="SEL1L ADAPTOR SUBUNIT OF ERAD E3 UBIQUITIN LIGASE"/>
    <property type="match status" value="1"/>
</dbReference>
<keyword evidence="3" id="KW-0732">Signal</keyword>
<protein>
    <submittedName>
        <fullName evidence="4">ERAD-associated protein</fullName>
    </submittedName>
</protein>
<dbReference type="InterPro" id="IPR006597">
    <property type="entry name" value="Sel1-like"/>
</dbReference>
<dbReference type="SMART" id="SM00671">
    <property type="entry name" value="SEL1"/>
    <property type="match status" value="6"/>
</dbReference>
<organism evidence="4 5">
    <name type="scientific">Coemansia thaxteri</name>
    <dbReference type="NCBI Taxonomy" id="2663907"/>
    <lineage>
        <taxon>Eukaryota</taxon>
        <taxon>Fungi</taxon>
        <taxon>Fungi incertae sedis</taxon>
        <taxon>Zoopagomycota</taxon>
        <taxon>Kickxellomycotina</taxon>
        <taxon>Kickxellomycetes</taxon>
        <taxon>Kickxellales</taxon>
        <taxon>Kickxellaceae</taxon>
        <taxon>Coemansia</taxon>
    </lineage>
</organism>
<proteinExistence type="inferred from homology"/>
<dbReference type="InterPro" id="IPR050767">
    <property type="entry name" value="Sel1_AlgK"/>
</dbReference>
<dbReference type="InterPro" id="IPR011990">
    <property type="entry name" value="TPR-like_helical_dom_sf"/>
</dbReference>
<accession>A0A9W8BP51</accession>
<sequence>MHIAFGLCIWLLVVANVVAAGKDAAQELAAADTTRSPAPVEHTSELMQGEFEAAWSVLQRYETRLHGRLEAQPGRQSILKAGQRDVAAVLPAAMRRIVRKAQGWLGGGGGASDSVYRRPDWAALPRDVQKAQAAVRRLADAGVEDAQLVAAEMALYGRHGAAVDVDAAFAQYRRLADGGGNATAQYMVGFFHTTGLGGAAQRNDLALVYTALAAMQGHTAAEATLAFRAVSGLGTAADCGDALDKYQAVARKAVAHYVSGPPLGRHLPGYRVRLSDDIGGAYGVRTGPHSMHKAVDRATFDELLEYHQYNARGGSVKAHLTLVDLFYHGHRFAPRDYGAALRHVRAIVDRLFTRSRELRAGVTQAEATAAAQAAGMLGIMSWRGEGTPPDTADAFRWLTAGAALGHATSLNALGLMYRNGVEVPRSAERATELFRQAAAKQHQGGQVNFALAVLDSQPDIALASLRAAADNGHVLAHFYLAGIHAAARGEAACRMAVASYKFVAERADWLHSPVPAAAAAAARGDTEAATIEYMRAAEMGYDVAQLNAALLLDHVARRVGSSPLFASRAAIERQALVYWTRAANQNVPDARTKQGDAYFYGRGAARSHERAAAAYTLAAKSEASALAMWNLGWMHEHGVGVKRDFHLAKRWYDMSLEASDSGRLAAHASLARLCLRYLWAWATGQDVGDGPLFFAPRPVSREEEERVANANANADARHANRYDNDAWEHAAAADADTDTDAGADAESESDAGGSMGESVFFIAFLVGAAWMFLPLR</sequence>
<gene>
    <name evidence="4" type="primary">HRD3</name>
    <name evidence="4" type="ORF">H4R26_000220</name>
</gene>
<evidence type="ECO:0000256" key="3">
    <source>
        <dbReference type="SAM" id="SignalP"/>
    </source>
</evidence>
<feature type="region of interest" description="Disordered" evidence="2">
    <location>
        <begin position="733"/>
        <end position="752"/>
    </location>
</feature>
<evidence type="ECO:0000256" key="1">
    <source>
        <dbReference type="ARBA" id="ARBA00038101"/>
    </source>
</evidence>
<dbReference type="PANTHER" id="PTHR11102">
    <property type="entry name" value="SEL-1-LIKE PROTEIN"/>
    <property type="match status" value="1"/>
</dbReference>
<dbReference type="OrthoDB" id="27934at2759"/>
<dbReference type="GO" id="GO:0036503">
    <property type="term" value="P:ERAD pathway"/>
    <property type="evidence" value="ECO:0007669"/>
    <property type="project" value="TreeGrafter"/>
</dbReference>
<evidence type="ECO:0000256" key="2">
    <source>
        <dbReference type="SAM" id="MobiDB-lite"/>
    </source>
</evidence>